<dbReference type="RefSeq" id="WP_342759415.1">
    <property type="nucleotide sequence ID" value="NZ_CP146256.1"/>
</dbReference>
<keyword evidence="3" id="KW-1185">Reference proteome</keyword>
<proteinExistence type="predicted"/>
<name>A0ABZ3F2Z9_9FIRM</name>
<reference evidence="2 3" key="1">
    <citation type="submission" date="2024-02" db="EMBL/GenBank/DDBJ databases">
        <title>Bacterial strain from lacustrine sediment.</title>
        <authorList>
            <person name="Petit C."/>
            <person name="Fadhlaoui K."/>
        </authorList>
    </citation>
    <scope>NUCLEOTIDE SEQUENCE [LARGE SCALE GENOMIC DNA]</scope>
    <source>
        <strain evidence="2 3">IPX-CK</strain>
    </source>
</reference>
<feature type="compositionally biased region" description="Polar residues" evidence="1">
    <location>
        <begin position="9"/>
        <end position="19"/>
    </location>
</feature>
<evidence type="ECO:0000256" key="1">
    <source>
        <dbReference type="SAM" id="MobiDB-lite"/>
    </source>
</evidence>
<organism evidence="2 3">
    <name type="scientific">Kineothrix sedimenti</name>
    <dbReference type="NCBI Taxonomy" id="3123317"/>
    <lineage>
        <taxon>Bacteria</taxon>
        <taxon>Bacillati</taxon>
        <taxon>Bacillota</taxon>
        <taxon>Clostridia</taxon>
        <taxon>Lachnospirales</taxon>
        <taxon>Lachnospiraceae</taxon>
        <taxon>Kineothrix</taxon>
    </lineage>
</organism>
<sequence length="328" mass="38434">MAQEKSNRRVATTTPSKNTEIAKIRHSKDEEPNFYKCPSCGTNYTKLDDNFPSSQSELYAGWNYHLPVCKKCLDQMFVHYTEAYGNNEDLAVRRICEKYDIYYCTSLLNASRKITKNRSRIHTYVSRSNLTQYIKKTFDTTLDEERTNTISSIEEYDVKKANGEINITKATLKRWGVGVFEDDEYPILEEHYKMLKENNPNADNNQEIFIRSLCHLNLLMIKALKNKDLDGYTKANGEYAKTFKQAGLKTVEEKDNSNDETFCMTLGFISDYTPEEFYQDKELYKDHDDIGEYMERHILRPLINLETGSSTRDKEYFVPETEEDYEEE</sequence>
<dbReference type="EMBL" id="CP146256">
    <property type="protein sequence ID" value="XAH75839.1"/>
    <property type="molecule type" value="Genomic_DNA"/>
</dbReference>
<evidence type="ECO:0000313" key="2">
    <source>
        <dbReference type="EMBL" id="XAH75839.1"/>
    </source>
</evidence>
<evidence type="ECO:0000313" key="3">
    <source>
        <dbReference type="Proteomes" id="UP001451571"/>
    </source>
</evidence>
<accession>A0ABZ3F2Z9</accession>
<protein>
    <submittedName>
        <fullName evidence="2">Uncharacterized protein</fullName>
    </submittedName>
</protein>
<gene>
    <name evidence="2" type="ORF">V6984_08815</name>
</gene>
<dbReference type="Proteomes" id="UP001451571">
    <property type="component" value="Chromosome"/>
</dbReference>
<feature type="region of interest" description="Disordered" evidence="1">
    <location>
        <begin position="1"/>
        <end position="27"/>
    </location>
</feature>